<organism evidence="2 3">
    <name type="scientific">Genlisea aurea</name>
    <dbReference type="NCBI Taxonomy" id="192259"/>
    <lineage>
        <taxon>Eukaryota</taxon>
        <taxon>Viridiplantae</taxon>
        <taxon>Streptophyta</taxon>
        <taxon>Embryophyta</taxon>
        <taxon>Tracheophyta</taxon>
        <taxon>Spermatophyta</taxon>
        <taxon>Magnoliopsida</taxon>
        <taxon>eudicotyledons</taxon>
        <taxon>Gunneridae</taxon>
        <taxon>Pentapetalae</taxon>
        <taxon>asterids</taxon>
        <taxon>lamiids</taxon>
        <taxon>Lamiales</taxon>
        <taxon>Lentibulariaceae</taxon>
        <taxon>Genlisea</taxon>
    </lineage>
</organism>
<reference evidence="2 3" key="1">
    <citation type="journal article" date="2013" name="BMC Genomics">
        <title>The miniature genome of a carnivorous plant Genlisea aurea contains a low number of genes and short non-coding sequences.</title>
        <authorList>
            <person name="Leushkin E.V."/>
            <person name="Sutormin R.A."/>
            <person name="Nabieva E.R."/>
            <person name="Penin A.A."/>
            <person name="Kondrashov A.S."/>
            <person name="Logacheva M.D."/>
        </authorList>
    </citation>
    <scope>NUCLEOTIDE SEQUENCE [LARGE SCALE GENOMIC DNA]</scope>
</reference>
<evidence type="ECO:0000256" key="1">
    <source>
        <dbReference type="SAM" id="MobiDB-lite"/>
    </source>
</evidence>
<feature type="region of interest" description="Disordered" evidence="1">
    <location>
        <begin position="16"/>
        <end position="65"/>
    </location>
</feature>
<dbReference type="EMBL" id="AUSU01008591">
    <property type="protein sequence ID" value="EPS59158.1"/>
    <property type="molecule type" value="Genomic_DNA"/>
</dbReference>
<gene>
    <name evidence="2" type="ORF">M569_15652</name>
</gene>
<comment type="caution">
    <text evidence="2">The sequence shown here is derived from an EMBL/GenBank/DDBJ whole genome shotgun (WGS) entry which is preliminary data.</text>
</comment>
<evidence type="ECO:0000313" key="3">
    <source>
        <dbReference type="Proteomes" id="UP000015453"/>
    </source>
</evidence>
<sequence>MRYPLRYATGLDGIFHKESNDAGKQHERRFERKKNEISNPATNLADSAKIGDLNPPASSPISSCD</sequence>
<accession>S8D8W5</accession>
<dbReference type="AlphaFoldDB" id="S8D8W5"/>
<keyword evidence="3" id="KW-1185">Reference proteome</keyword>
<proteinExistence type="predicted"/>
<feature type="compositionally biased region" description="Basic and acidic residues" evidence="1">
    <location>
        <begin position="16"/>
        <end position="36"/>
    </location>
</feature>
<evidence type="ECO:0000313" key="2">
    <source>
        <dbReference type="EMBL" id="EPS59158.1"/>
    </source>
</evidence>
<protein>
    <submittedName>
        <fullName evidence="2">Uncharacterized protein</fullName>
    </submittedName>
</protein>
<dbReference type="Proteomes" id="UP000015453">
    <property type="component" value="Unassembled WGS sequence"/>
</dbReference>
<name>S8D8W5_9LAMI</name>